<evidence type="ECO:0000256" key="9">
    <source>
        <dbReference type="ARBA" id="ARBA00023239"/>
    </source>
</evidence>
<dbReference type="Proteomes" id="UP000244929">
    <property type="component" value="Chromosome"/>
</dbReference>
<dbReference type="InterPro" id="IPR005130">
    <property type="entry name" value="Ser_deHydtase-like_asu"/>
</dbReference>
<comment type="catalytic activity">
    <reaction evidence="10 11">
        <text>L-serine = pyruvate + NH4(+)</text>
        <dbReference type="Rhea" id="RHEA:19169"/>
        <dbReference type="ChEBI" id="CHEBI:15361"/>
        <dbReference type="ChEBI" id="CHEBI:28938"/>
        <dbReference type="ChEBI" id="CHEBI:33384"/>
        <dbReference type="EC" id="4.3.1.17"/>
    </reaction>
</comment>
<dbReference type="InterPro" id="IPR004644">
    <property type="entry name" value="Fe-S_L-Ser_mono"/>
</dbReference>
<dbReference type="Pfam" id="PF03315">
    <property type="entry name" value="SDH_beta"/>
    <property type="match status" value="1"/>
</dbReference>
<dbReference type="InterPro" id="IPR051318">
    <property type="entry name" value="Fe-S_L-Ser"/>
</dbReference>
<evidence type="ECO:0000256" key="6">
    <source>
        <dbReference type="ARBA" id="ARBA00022723"/>
    </source>
</evidence>
<evidence type="ECO:0000259" key="12">
    <source>
        <dbReference type="Pfam" id="PF03313"/>
    </source>
</evidence>
<keyword evidence="15" id="KW-1185">Reference proteome</keyword>
<keyword evidence="8 11" id="KW-0411">Iron-sulfur</keyword>
<dbReference type="PANTHER" id="PTHR30182">
    <property type="entry name" value="L-SERINE DEHYDRATASE"/>
    <property type="match status" value="1"/>
</dbReference>
<evidence type="ECO:0000313" key="14">
    <source>
        <dbReference type="EMBL" id="AWH85997.1"/>
    </source>
</evidence>
<comment type="cofactor">
    <cofactor evidence="1 11">
        <name>[4Fe-4S] cluster</name>
        <dbReference type="ChEBI" id="CHEBI:49883"/>
    </cofactor>
</comment>
<evidence type="ECO:0000256" key="5">
    <source>
        <dbReference type="ARBA" id="ARBA00022485"/>
    </source>
</evidence>
<comment type="pathway">
    <text evidence="2">Carbohydrate biosynthesis; gluconeogenesis.</text>
</comment>
<evidence type="ECO:0000259" key="13">
    <source>
        <dbReference type="Pfam" id="PF03315"/>
    </source>
</evidence>
<keyword evidence="5 11" id="KW-0004">4Fe-4S</keyword>
<feature type="domain" description="Serine dehydratase-like alpha subunit" evidence="12">
    <location>
        <begin position="187"/>
        <end position="466"/>
    </location>
</feature>
<dbReference type="FunFam" id="3.30.1330.90:FF:000001">
    <property type="entry name" value="L-serine ammonia-lyase 1"/>
    <property type="match status" value="1"/>
</dbReference>
<proteinExistence type="inferred from homology"/>
<sequence>MNECISVFDMLKIGVGPSSSHTLGPWRGAERFLKELRSEGIFEMVTRVKVDLYGSLSLTGKGHATDLAVMLGLSGADPEYVPIDDIANIIDDINLNRHIFLGGLSYIPFDIATDIVFNKNFLPFHANGFMFTAYTDKGEYTSIFYSIGGGFVVKEERTVAQEKEKIKCAFPFPIDLADELLNYTIMENKQISEIVYENEKSIRSEEDIRRELMRVWNTMLECMYIGCHSEGTLPGGLNVRRRAFDMHKGLIGDAVYNDPQEWLQTIRKTEVKFRQILKWVSCFALAVNEVNAALGRVVTAPTNGSAGVIPAVLMYYMVIENHQADESHIKQFLMVAGEIGSIFKKGATISAAMGGCQAEIGVSSAMAAAALCEVMGGTPAQCLMAAEIAMEHHLGMTCDPIGGLVQIPCIERNTMGAIKAINAAELALETDPENAKVPLDKVVNTMWQTAQDMNNKYKETSEGGLAVTVNNADC</sequence>
<dbReference type="EMBL" id="CP029186">
    <property type="protein sequence ID" value="AWH85997.1"/>
    <property type="molecule type" value="Genomic_DNA"/>
</dbReference>
<evidence type="ECO:0000256" key="7">
    <source>
        <dbReference type="ARBA" id="ARBA00023004"/>
    </source>
</evidence>
<evidence type="ECO:0000256" key="2">
    <source>
        <dbReference type="ARBA" id="ARBA00004742"/>
    </source>
</evidence>
<dbReference type="EC" id="4.3.1.17" evidence="11"/>
<dbReference type="GO" id="GO:0046872">
    <property type="term" value="F:metal ion binding"/>
    <property type="evidence" value="ECO:0007669"/>
    <property type="project" value="UniProtKB-KW"/>
</dbReference>
<evidence type="ECO:0000256" key="4">
    <source>
        <dbReference type="ARBA" id="ARBA00022432"/>
    </source>
</evidence>
<keyword evidence="6 11" id="KW-0479">Metal-binding</keyword>
<dbReference type="KEGG" id="falb:HYN59_13155"/>
<comment type="similarity">
    <text evidence="3 11">Belongs to the iron-sulfur dependent L-serine dehydratase family.</text>
</comment>
<keyword evidence="9 11" id="KW-0456">Lyase</keyword>
<accession>A0A2S1QZZ2</accession>
<evidence type="ECO:0000313" key="15">
    <source>
        <dbReference type="Proteomes" id="UP000244929"/>
    </source>
</evidence>
<dbReference type="SUPFAM" id="SSF143548">
    <property type="entry name" value="Serine metabolism enzymes domain"/>
    <property type="match status" value="1"/>
</dbReference>
<dbReference type="PANTHER" id="PTHR30182:SF1">
    <property type="entry name" value="L-SERINE DEHYDRATASE 1"/>
    <property type="match status" value="1"/>
</dbReference>
<gene>
    <name evidence="14" type="ORF">HYN59_13155</name>
</gene>
<keyword evidence="7 11" id="KW-0408">Iron</keyword>
<dbReference type="Pfam" id="PF03313">
    <property type="entry name" value="SDH_alpha"/>
    <property type="match status" value="1"/>
</dbReference>
<organism evidence="14 15">
    <name type="scientific">Flavobacterium album</name>
    <dbReference type="NCBI Taxonomy" id="2175091"/>
    <lineage>
        <taxon>Bacteria</taxon>
        <taxon>Pseudomonadati</taxon>
        <taxon>Bacteroidota</taxon>
        <taxon>Flavobacteriia</taxon>
        <taxon>Flavobacteriales</taxon>
        <taxon>Flavobacteriaceae</taxon>
        <taxon>Flavobacterium</taxon>
    </lineage>
</organism>
<dbReference type="AlphaFoldDB" id="A0A2S1QZZ2"/>
<dbReference type="GO" id="GO:0006094">
    <property type="term" value="P:gluconeogenesis"/>
    <property type="evidence" value="ECO:0007669"/>
    <property type="project" value="UniProtKB-KW"/>
</dbReference>
<evidence type="ECO:0000256" key="11">
    <source>
        <dbReference type="RuleBase" id="RU366059"/>
    </source>
</evidence>
<dbReference type="NCBIfam" id="TIGR00720">
    <property type="entry name" value="sda_mono"/>
    <property type="match status" value="1"/>
</dbReference>
<protein>
    <recommendedName>
        <fullName evidence="11">L-serine dehydratase</fullName>
        <ecNumber evidence="11">4.3.1.17</ecNumber>
    </recommendedName>
</protein>
<evidence type="ECO:0000256" key="10">
    <source>
        <dbReference type="ARBA" id="ARBA00049406"/>
    </source>
</evidence>
<dbReference type="GO" id="GO:0003941">
    <property type="term" value="F:L-serine ammonia-lyase activity"/>
    <property type="evidence" value="ECO:0007669"/>
    <property type="project" value="UniProtKB-UniRule"/>
</dbReference>
<dbReference type="GO" id="GO:0051539">
    <property type="term" value="F:4 iron, 4 sulfur cluster binding"/>
    <property type="evidence" value="ECO:0007669"/>
    <property type="project" value="UniProtKB-UniRule"/>
</dbReference>
<evidence type="ECO:0000256" key="3">
    <source>
        <dbReference type="ARBA" id="ARBA00008636"/>
    </source>
</evidence>
<dbReference type="InterPro" id="IPR005131">
    <property type="entry name" value="Ser_deHydtase_bsu"/>
</dbReference>
<evidence type="ECO:0000256" key="8">
    <source>
        <dbReference type="ARBA" id="ARBA00023014"/>
    </source>
</evidence>
<feature type="domain" description="Serine dehydratase beta chain" evidence="13">
    <location>
        <begin position="6"/>
        <end position="156"/>
    </location>
</feature>
<dbReference type="Gene3D" id="3.30.1330.90">
    <property type="entry name" value="D-3-phosphoglycerate dehydrogenase, domain 3"/>
    <property type="match status" value="1"/>
</dbReference>
<keyword evidence="4 11" id="KW-0312">Gluconeogenesis</keyword>
<dbReference type="InterPro" id="IPR029009">
    <property type="entry name" value="ASB_dom_sf"/>
</dbReference>
<name>A0A2S1QZZ2_9FLAO</name>
<dbReference type="RefSeq" id="WP_108778699.1">
    <property type="nucleotide sequence ID" value="NZ_CP029186.1"/>
</dbReference>
<dbReference type="OrthoDB" id="9805537at2"/>
<reference evidence="14 15" key="1">
    <citation type="submission" date="2018-04" db="EMBL/GenBank/DDBJ databases">
        <title>Genome sequencing of Flavobacterium sp. HYN0059.</title>
        <authorList>
            <person name="Yi H."/>
            <person name="Baek C."/>
        </authorList>
    </citation>
    <scope>NUCLEOTIDE SEQUENCE [LARGE SCALE GENOMIC DNA]</scope>
    <source>
        <strain evidence="14 15">HYN0059</strain>
    </source>
</reference>
<evidence type="ECO:0000256" key="1">
    <source>
        <dbReference type="ARBA" id="ARBA00001966"/>
    </source>
</evidence>